<dbReference type="STRING" id="46223.SAMN05421852_11667"/>
<dbReference type="SUPFAM" id="SSF51445">
    <property type="entry name" value="(Trans)glycosidases"/>
    <property type="match status" value="1"/>
</dbReference>
<sequence length="338" mass="38712">MIGVSVYLNDPHAIERLQEAKRMGAKKVFTSLHIPEEHGDLAANAKKIMQAAKELDMPVYADVSRYTPKHLNLSSIGDLRELGVEGLRLDDFFSPQEMIELSHQFHIAINASIVFEDTVRHLLEDGLSPERLIAWHNFYPRKETGLCREFFRRQNQMFEKYGIPVAAYIPGVKEKRGPLFAGLPTLEDHREIHPFVAALELWEMGVQEIYISDPGFGELLSELVEYEESQAMPIRFTSETFAGGEFMPRPDFARDLIRLMDTRTRTAVEPHNTVDRPIGTIGQDNCGYGRYQGEIHIAKRDLPADERVNVIGQVIKEDMDRLAYLKPLQKIRLIRVKK</sequence>
<keyword evidence="4" id="KW-1185">Reference proteome</keyword>
<dbReference type="InterPro" id="IPR043797">
    <property type="entry name" value="MupG_N"/>
</dbReference>
<evidence type="ECO:0008006" key="5">
    <source>
        <dbReference type="Google" id="ProtNLM"/>
    </source>
</evidence>
<dbReference type="InterPro" id="IPR043894">
    <property type="entry name" value="MupG_C"/>
</dbReference>
<dbReference type="AlphaFoldDB" id="A0A1I3T8R1"/>
<protein>
    <recommendedName>
        <fullName evidence="5">DUF871 domain-containing protein</fullName>
    </recommendedName>
</protein>
<dbReference type="Gene3D" id="2.40.100.10">
    <property type="entry name" value="Cyclophilin-like"/>
    <property type="match status" value="1"/>
</dbReference>
<evidence type="ECO:0000313" key="4">
    <source>
        <dbReference type="Proteomes" id="UP000199545"/>
    </source>
</evidence>
<dbReference type="Pfam" id="PF19200">
    <property type="entry name" value="MupG_N"/>
    <property type="match status" value="1"/>
</dbReference>
<organism evidence="3 4">
    <name type="scientific">Thermoflavimicrobium dichotomicum</name>
    <dbReference type="NCBI Taxonomy" id="46223"/>
    <lineage>
        <taxon>Bacteria</taxon>
        <taxon>Bacillati</taxon>
        <taxon>Bacillota</taxon>
        <taxon>Bacilli</taxon>
        <taxon>Bacillales</taxon>
        <taxon>Thermoactinomycetaceae</taxon>
        <taxon>Thermoflavimicrobium</taxon>
    </lineage>
</organism>
<dbReference type="Pfam" id="PF05913">
    <property type="entry name" value="MupG_C"/>
    <property type="match status" value="1"/>
</dbReference>
<gene>
    <name evidence="3" type="ORF">SAMN05421852_11667</name>
</gene>
<dbReference type="SUPFAM" id="SSF50891">
    <property type="entry name" value="Cyclophilin-like"/>
    <property type="match status" value="1"/>
</dbReference>
<dbReference type="Proteomes" id="UP000199545">
    <property type="component" value="Unassembled WGS sequence"/>
</dbReference>
<dbReference type="InterPro" id="IPR008589">
    <property type="entry name" value="MupG"/>
</dbReference>
<evidence type="ECO:0000259" key="2">
    <source>
        <dbReference type="Pfam" id="PF19200"/>
    </source>
</evidence>
<proteinExistence type="predicted"/>
<feature type="domain" description="6-phospho-N-acetylmuramidase C-terminal" evidence="1">
    <location>
        <begin position="243"/>
        <end position="333"/>
    </location>
</feature>
<reference evidence="3 4" key="1">
    <citation type="submission" date="2016-10" db="EMBL/GenBank/DDBJ databases">
        <authorList>
            <person name="de Groot N.N."/>
        </authorList>
    </citation>
    <scope>NUCLEOTIDE SEQUENCE [LARGE SCALE GENOMIC DNA]</scope>
    <source>
        <strain evidence="3 4">DSM 44778</strain>
    </source>
</reference>
<dbReference type="Gene3D" id="3.20.20.70">
    <property type="entry name" value="Aldolase class I"/>
    <property type="match status" value="1"/>
</dbReference>
<evidence type="ECO:0000259" key="1">
    <source>
        <dbReference type="Pfam" id="PF05913"/>
    </source>
</evidence>
<dbReference type="PANTHER" id="PTHR38435">
    <property type="match status" value="1"/>
</dbReference>
<dbReference type="InterPro" id="IPR013785">
    <property type="entry name" value="Aldolase_TIM"/>
</dbReference>
<dbReference type="InterPro" id="IPR017853">
    <property type="entry name" value="GH"/>
</dbReference>
<accession>A0A1I3T8R1</accession>
<dbReference type="InterPro" id="IPR029000">
    <property type="entry name" value="Cyclophilin-like_dom_sf"/>
</dbReference>
<feature type="domain" description="6-phospho-N-acetylmuramidase N-terminal" evidence="2">
    <location>
        <begin position="2"/>
        <end position="216"/>
    </location>
</feature>
<name>A0A1I3T8R1_9BACL</name>
<dbReference type="RefSeq" id="WP_093231082.1">
    <property type="nucleotide sequence ID" value="NZ_FORR01000016.1"/>
</dbReference>
<evidence type="ECO:0000313" key="3">
    <source>
        <dbReference type="EMBL" id="SFJ67454.1"/>
    </source>
</evidence>
<dbReference type="PANTHER" id="PTHR38435:SF2">
    <property type="entry name" value="DUF871 DOMAIN-CONTAINING PROTEIN"/>
    <property type="match status" value="1"/>
</dbReference>
<dbReference type="EMBL" id="FORR01000016">
    <property type="protein sequence ID" value="SFJ67454.1"/>
    <property type="molecule type" value="Genomic_DNA"/>
</dbReference>
<dbReference type="OrthoDB" id="5809921at2"/>